<dbReference type="EMBL" id="LGTE01000035">
    <property type="protein sequence ID" value="KNZ68330.1"/>
    <property type="molecule type" value="Genomic_DNA"/>
</dbReference>
<dbReference type="RefSeq" id="WP_052219052.1">
    <property type="nucleotide sequence ID" value="NZ_LGTE01000035.1"/>
</dbReference>
<gene>
    <name evidence="4" type="ORF">Tfer_3114</name>
</gene>
<dbReference type="Gene3D" id="1.10.1040.10">
    <property type="entry name" value="N-(1-d-carboxylethyl)-l-norvaline Dehydrogenase, domain 2"/>
    <property type="match status" value="1"/>
</dbReference>
<dbReference type="InterPro" id="IPR011128">
    <property type="entry name" value="G3P_DH_NAD-dep_N"/>
</dbReference>
<organism evidence="4 5">
    <name type="scientific">Thermincola ferriacetica</name>
    <dbReference type="NCBI Taxonomy" id="281456"/>
    <lineage>
        <taxon>Bacteria</taxon>
        <taxon>Bacillati</taxon>
        <taxon>Bacillota</taxon>
        <taxon>Clostridia</taxon>
        <taxon>Eubacteriales</taxon>
        <taxon>Thermincolaceae</taxon>
        <taxon>Thermincola</taxon>
    </lineage>
</organism>
<dbReference type="AlphaFoldDB" id="A0A0L6VYJ7"/>
<proteinExistence type="predicted"/>
<dbReference type="SUPFAM" id="SSF48179">
    <property type="entry name" value="6-phosphogluconate dehydrogenase C-terminal domain-like"/>
    <property type="match status" value="1"/>
</dbReference>
<dbReference type="InterPro" id="IPR036291">
    <property type="entry name" value="NAD(P)-bd_dom_sf"/>
</dbReference>
<dbReference type="InterPro" id="IPR013328">
    <property type="entry name" value="6PGD_dom2"/>
</dbReference>
<reference evidence="5" key="1">
    <citation type="submission" date="2015-07" db="EMBL/GenBank/DDBJ databases">
        <title>Complete Genome of Thermincola ferriacetica strain Z-0001T.</title>
        <authorList>
            <person name="Lusk B."/>
            <person name="Badalamenti J.P."/>
            <person name="Parameswaran P."/>
            <person name="Bond D.R."/>
            <person name="Torres C.I."/>
        </authorList>
    </citation>
    <scope>NUCLEOTIDE SEQUENCE [LARGE SCALE GENOMIC DNA]</scope>
    <source>
        <strain evidence="5">Z-0001</strain>
    </source>
</reference>
<dbReference type="GO" id="GO:0016616">
    <property type="term" value="F:oxidoreductase activity, acting on the CH-OH group of donors, NAD or NADP as acceptor"/>
    <property type="evidence" value="ECO:0007669"/>
    <property type="project" value="InterPro"/>
</dbReference>
<feature type="domain" description="Opine dehydrogenase" evidence="3">
    <location>
        <begin position="183"/>
        <end position="327"/>
    </location>
</feature>
<evidence type="ECO:0000313" key="4">
    <source>
        <dbReference type="EMBL" id="KNZ68330.1"/>
    </source>
</evidence>
<dbReference type="Pfam" id="PF01210">
    <property type="entry name" value="NAD_Gly3P_dh_N"/>
    <property type="match status" value="1"/>
</dbReference>
<evidence type="ECO:0000259" key="3">
    <source>
        <dbReference type="Pfam" id="PF02317"/>
    </source>
</evidence>
<dbReference type="PATRIC" id="fig|281456.6.peg.3267"/>
<dbReference type="PANTHER" id="PTHR38015">
    <property type="entry name" value="BLR6086 PROTEIN"/>
    <property type="match status" value="1"/>
</dbReference>
<dbReference type="InterPro" id="IPR003421">
    <property type="entry name" value="Opine_DH"/>
</dbReference>
<evidence type="ECO:0000256" key="1">
    <source>
        <dbReference type="ARBA" id="ARBA00023002"/>
    </source>
</evidence>
<protein>
    <submittedName>
        <fullName evidence="4">NAD/NADP octopine/nopaline dehydrogenase</fullName>
    </submittedName>
</protein>
<name>A0A0L6VYJ7_9FIRM</name>
<dbReference type="Gene3D" id="3.40.50.720">
    <property type="entry name" value="NAD(P)-binding Rossmann-like Domain"/>
    <property type="match status" value="1"/>
</dbReference>
<keyword evidence="1" id="KW-0560">Oxidoreductase</keyword>
<dbReference type="GO" id="GO:0051287">
    <property type="term" value="F:NAD binding"/>
    <property type="evidence" value="ECO:0007669"/>
    <property type="project" value="InterPro"/>
</dbReference>
<sequence length="374" mass="41121">MDVAVLGGGNGAYAAAADLAEKGHRVRLWRRDITAFKSVLEKQALFLKGYKGHRKVNLAMASDDLGAVIRDAELIMIPLPAFTQDSLVKRLAQHLKNGQVILMTPGTFGSYIMAKGLIEEGCRAEVVFAETGTLPYLARKHCPDTVAITARATRLPTGVFPANKSAYAFDIIKRAFPAVEPLQDALDGALMNAGPIIHPPLILLNAGPIEHFDYWDIHNEGTQPSIRRVHDALDAERIAVREALGYGPPHFPLADHYNPDGEEWMYGNAAHEKLVDSADWRESLDLLNHRYMREDIACGLALLVSIADWVGVPVPVATGLLNIASAIVGENLRVTGRTLENLGLNHLSREEMRLMLDKGLLYKEVLLWMTAKQS</sequence>
<dbReference type="InterPro" id="IPR051729">
    <property type="entry name" value="Opine/Lysopine_DH"/>
</dbReference>
<dbReference type="InterPro" id="IPR008927">
    <property type="entry name" value="6-PGluconate_DH-like_C_sf"/>
</dbReference>
<dbReference type="GO" id="GO:0046168">
    <property type="term" value="P:glycerol-3-phosphate catabolic process"/>
    <property type="evidence" value="ECO:0007669"/>
    <property type="project" value="InterPro"/>
</dbReference>
<comment type="caution">
    <text evidence="4">The sequence shown here is derived from an EMBL/GenBank/DDBJ whole genome shotgun (WGS) entry which is preliminary data.</text>
</comment>
<evidence type="ECO:0000313" key="5">
    <source>
        <dbReference type="Proteomes" id="UP000037175"/>
    </source>
</evidence>
<dbReference type="SUPFAM" id="SSF51735">
    <property type="entry name" value="NAD(P)-binding Rossmann-fold domains"/>
    <property type="match status" value="1"/>
</dbReference>
<keyword evidence="5" id="KW-1185">Reference proteome</keyword>
<evidence type="ECO:0000259" key="2">
    <source>
        <dbReference type="Pfam" id="PF01210"/>
    </source>
</evidence>
<accession>A0A0L6VYJ7</accession>
<feature type="domain" description="Glycerol-3-phosphate dehydrogenase NAD-dependent N-terminal" evidence="2">
    <location>
        <begin position="3"/>
        <end position="117"/>
    </location>
</feature>
<dbReference type="Pfam" id="PF02317">
    <property type="entry name" value="Octopine_DH"/>
    <property type="match status" value="1"/>
</dbReference>
<dbReference type="PANTHER" id="PTHR38015:SF1">
    <property type="entry name" value="OPINE DEHYDROGENASE DOMAIN-CONTAINING PROTEIN"/>
    <property type="match status" value="1"/>
</dbReference>
<dbReference type="Proteomes" id="UP000037175">
    <property type="component" value="Unassembled WGS sequence"/>
</dbReference>